<keyword evidence="3" id="KW-0418">Kinase</keyword>
<organism evidence="6 7">
    <name type="scientific">Enterococcus casseliflavus</name>
    <name type="common">Enterococcus flavescens</name>
    <dbReference type="NCBI Taxonomy" id="37734"/>
    <lineage>
        <taxon>Bacteria</taxon>
        <taxon>Bacillati</taxon>
        <taxon>Bacillota</taxon>
        <taxon>Bacilli</taxon>
        <taxon>Lactobacillales</taxon>
        <taxon>Enterococcaceae</taxon>
        <taxon>Enterococcus</taxon>
    </lineage>
</organism>
<accession>A0A415EU68</accession>
<dbReference type="InterPro" id="IPR006204">
    <property type="entry name" value="GHMP_kinase_N_dom"/>
</dbReference>
<keyword evidence="2" id="KW-0547">Nucleotide-binding</keyword>
<dbReference type="AlphaFoldDB" id="A0A415EU68"/>
<dbReference type="InterPro" id="IPR012363">
    <property type="entry name" value="PduX"/>
</dbReference>
<evidence type="ECO:0000256" key="4">
    <source>
        <dbReference type="ARBA" id="ARBA00022840"/>
    </source>
</evidence>
<proteinExistence type="predicted"/>
<name>A0A415EU68_ENTCA</name>
<evidence type="ECO:0000313" key="6">
    <source>
        <dbReference type="EMBL" id="RHK06832.1"/>
    </source>
</evidence>
<dbReference type="Gene3D" id="3.30.230.10">
    <property type="match status" value="1"/>
</dbReference>
<dbReference type="PANTHER" id="PTHR43527:SF1">
    <property type="entry name" value="L-THREONINE KINASE"/>
    <property type="match status" value="1"/>
</dbReference>
<dbReference type="Proteomes" id="UP000286288">
    <property type="component" value="Unassembled WGS sequence"/>
</dbReference>
<evidence type="ECO:0000256" key="1">
    <source>
        <dbReference type="ARBA" id="ARBA00022679"/>
    </source>
</evidence>
<keyword evidence="1" id="KW-0808">Transferase</keyword>
<dbReference type="PIRSF" id="PIRSF033887">
    <property type="entry name" value="PduX"/>
    <property type="match status" value="1"/>
</dbReference>
<dbReference type="InterPro" id="IPR020568">
    <property type="entry name" value="Ribosomal_Su5_D2-typ_SF"/>
</dbReference>
<comment type="caution">
    <text evidence="6">The sequence shown here is derived from an EMBL/GenBank/DDBJ whole genome shotgun (WGS) entry which is preliminary data.</text>
</comment>
<sequence>MGKGTARFIGSCGELIQGWIDGSQKLVSCGIDRYSYATVADYQISASQAGTKAKAAMRETIRALDISETQLNTLHLNIHSDLPQTKGMASSTADIAAACLATADYFGQTLSLETLVKICIKIERTDSVLFPDLTVFEQENGKTVLSSNWQPSFYVLVLEPEAKIETRDFHTKAVEASFYQQRHQFCKVYETYLEAVKQRSFRRLTDAAFESALLNQERMFKPFFYELAELREEFSWLGINAAHSGSVMGLLFEDIGKLDLLMKRLKELGVMEIYPKIRLQKSCYTSIDTYQKRNPSKMLLG</sequence>
<dbReference type="Pfam" id="PF00288">
    <property type="entry name" value="GHMP_kinases_N"/>
    <property type="match status" value="1"/>
</dbReference>
<feature type="domain" description="GHMP kinase N-terminal" evidence="5">
    <location>
        <begin position="61"/>
        <end position="124"/>
    </location>
</feature>
<evidence type="ECO:0000256" key="3">
    <source>
        <dbReference type="ARBA" id="ARBA00022777"/>
    </source>
</evidence>
<dbReference type="GO" id="GO:0005524">
    <property type="term" value="F:ATP binding"/>
    <property type="evidence" value="ECO:0007669"/>
    <property type="project" value="UniProtKB-KW"/>
</dbReference>
<evidence type="ECO:0000313" key="7">
    <source>
        <dbReference type="Proteomes" id="UP000286288"/>
    </source>
</evidence>
<dbReference type="EMBL" id="QRMZ01000007">
    <property type="protein sequence ID" value="RHK06832.1"/>
    <property type="molecule type" value="Genomic_DNA"/>
</dbReference>
<gene>
    <name evidence="6" type="ORF">DW084_06555</name>
</gene>
<evidence type="ECO:0000256" key="2">
    <source>
        <dbReference type="ARBA" id="ARBA00022741"/>
    </source>
</evidence>
<keyword evidence="4" id="KW-0067">ATP-binding</keyword>
<dbReference type="PANTHER" id="PTHR43527">
    <property type="entry name" value="4-DIPHOSPHOCYTIDYL-2-C-METHYL-D-ERYTHRITOL KINASE, CHLOROPLASTIC"/>
    <property type="match status" value="1"/>
</dbReference>
<protein>
    <recommendedName>
        <fullName evidence="5">GHMP kinase N-terminal domain-containing protein</fullName>
    </recommendedName>
</protein>
<evidence type="ECO:0000259" key="5">
    <source>
        <dbReference type="Pfam" id="PF00288"/>
    </source>
</evidence>
<dbReference type="SUPFAM" id="SSF54211">
    <property type="entry name" value="Ribosomal protein S5 domain 2-like"/>
    <property type="match status" value="1"/>
</dbReference>
<dbReference type="InterPro" id="IPR014721">
    <property type="entry name" value="Ribsml_uS5_D2-typ_fold_subgr"/>
</dbReference>
<reference evidence="6 7" key="1">
    <citation type="submission" date="2018-08" db="EMBL/GenBank/DDBJ databases">
        <title>A genome reference for cultivated species of the human gut microbiota.</title>
        <authorList>
            <person name="Zou Y."/>
            <person name="Xue W."/>
            <person name="Luo G."/>
        </authorList>
    </citation>
    <scope>NUCLEOTIDE SEQUENCE [LARGE SCALE GENOMIC DNA]</scope>
    <source>
        <strain evidence="6 7">AF48-16</strain>
    </source>
</reference>
<dbReference type="GO" id="GO:0016301">
    <property type="term" value="F:kinase activity"/>
    <property type="evidence" value="ECO:0007669"/>
    <property type="project" value="UniProtKB-KW"/>
</dbReference>